<dbReference type="Gene3D" id="3.30.390.30">
    <property type="match status" value="1"/>
</dbReference>
<organism evidence="7 8">
    <name type="scientific">Weissella diestrammenae</name>
    <dbReference type="NCBI Taxonomy" id="1162633"/>
    <lineage>
        <taxon>Bacteria</taxon>
        <taxon>Bacillati</taxon>
        <taxon>Bacillota</taxon>
        <taxon>Bacilli</taxon>
        <taxon>Lactobacillales</taxon>
        <taxon>Lactobacillaceae</taxon>
        <taxon>Weissella</taxon>
    </lineage>
</organism>
<evidence type="ECO:0000256" key="4">
    <source>
        <dbReference type="ARBA" id="ARBA00023002"/>
    </source>
</evidence>
<evidence type="ECO:0000313" key="8">
    <source>
        <dbReference type="Proteomes" id="UP000515800"/>
    </source>
</evidence>
<dbReference type="PRINTS" id="PR00411">
    <property type="entry name" value="PNDRDTASEI"/>
</dbReference>
<dbReference type="Proteomes" id="UP000515800">
    <property type="component" value="Chromosome"/>
</dbReference>
<name>A0A7G9T6J6_9LACO</name>
<keyword evidence="2" id="KW-0285">Flavoprotein</keyword>
<dbReference type="InterPro" id="IPR036188">
    <property type="entry name" value="FAD/NAD-bd_sf"/>
</dbReference>
<dbReference type="GO" id="GO:0016491">
    <property type="term" value="F:oxidoreductase activity"/>
    <property type="evidence" value="ECO:0007669"/>
    <property type="project" value="UniProtKB-KW"/>
</dbReference>
<keyword evidence="5" id="KW-0676">Redox-active center</keyword>
<dbReference type="PANTHER" id="PTHR43429:SF1">
    <property type="entry name" value="NAD(P)H SULFUR OXIDOREDUCTASE (COA-DEPENDENT)"/>
    <property type="match status" value="1"/>
</dbReference>
<dbReference type="SUPFAM" id="SSF55424">
    <property type="entry name" value="FAD/NAD-linked reductases, dimerisation (C-terminal) domain"/>
    <property type="match status" value="1"/>
</dbReference>
<feature type="domain" description="FAD/NAD(P)-binding" evidence="6">
    <location>
        <begin position="1"/>
        <end position="291"/>
    </location>
</feature>
<evidence type="ECO:0000313" key="7">
    <source>
        <dbReference type="EMBL" id="QNN75721.1"/>
    </source>
</evidence>
<dbReference type="InterPro" id="IPR016156">
    <property type="entry name" value="FAD/NAD-linked_Rdtase_dimer_sf"/>
</dbReference>
<dbReference type="InterPro" id="IPR050260">
    <property type="entry name" value="FAD-bd_OxRdtase"/>
</dbReference>
<dbReference type="KEGG" id="wdi:H9L19_02310"/>
<gene>
    <name evidence="7" type="ORF">H9L19_02310</name>
</gene>
<evidence type="ECO:0000259" key="6">
    <source>
        <dbReference type="Pfam" id="PF07992"/>
    </source>
</evidence>
<keyword evidence="3" id="KW-0274">FAD</keyword>
<evidence type="ECO:0000256" key="5">
    <source>
        <dbReference type="ARBA" id="ARBA00023284"/>
    </source>
</evidence>
<dbReference type="Gene3D" id="3.50.50.60">
    <property type="entry name" value="FAD/NAD(P)-binding domain"/>
    <property type="match status" value="2"/>
</dbReference>
<evidence type="ECO:0000256" key="2">
    <source>
        <dbReference type="ARBA" id="ARBA00022630"/>
    </source>
</evidence>
<evidence type="ECO:0000256" key="1">
    <source>
        <dbReference type="ARBA" id="ARBA00001974"/>
    </source>
</evidence>
<reference evidence="7 8" key="1">
    <citation type="submission" date="2020-08" db="EMBL/GenBank/DDBJ databases">
        <title>Genome sequence of Weissella diestrammenae KACC 16890T.</title>
        <authorList>
            <person name="Hyun D.-W."/>
            <person name="Bae J.-W."/>
        </authorList>
    </citation>
    <scope>NUCLEOTIDE SEQUENCE [LARGE SCALE GENOMIC DNA]</scope>
    <source>
        <strain evidence="7 8">KACC 16890</strain>
    </source>
</reference>
<dbReference type="PANTHER" id="PTHR43429">
    <property type="entry name" value="PYRIDINE NUCLEOTIDE-DISULFIDE OXIDOREDUCTASE DOMAIN-CONTAINING"/>
    <property type="match status" value="1"/>
</dbReference>
<keyword evidence="8" id="KW-1185">Reference proteome</keyword>
<evidence type="ECO:0000256" key="3">
    <source>
        <dbReference type="ARBA" id="ARBA00022827"/>
    </source>
</evidence>
<protein>
    <submittedName>
        <fullName evidence="7">FAD-dependent oxidoreductase</fullName>
    </submittedName>
</protein>
<dbReference type="EMBL" id="CP060724">
    <property type="protein sequence ID" value="QNN75721.1"/>
    <property type="molecule type" value="Genomic_DNA"/>
</dbReference>
<dbReference type="AlphaFoldDB" id="A0A7G9T6J6"/>
<accession>A0A7G9T6J6</accession>
<dbReference type="RefSeq" id="WP_187529553.1">
    <property type="nucleotide sequence ID" value="NZ_CP060724.1"/>
</dbReference>
<dbReference type="SUPFAM" id="SSF51905">
    <property type="entry name" value="FAD/NAD(P)-binding domain"/>
    <property type="match status" value="1"/>
</dbReference>
<dbReference type="InterPro" id="IPR023753">
    <property type="entry name" value="FAD/NAD-binding_dom"/>
</dbReference>
<sequence>MKIVVLGGSNAGFAAVNAFRQLNQQDEVVIIEKQTIVAPFISAGIRMALDGQLDDASQLSFDRFQGQPNTIYRQGCIVERIDVKNKKVYVRQGDSGQSLVETFDKLIYALGSSPKVPSFVGSDLNQVVFVKDKQDAAEINQLTRRGIVQKKALVYGGGPVSVELAEALQRRGVAVTFVTYAEQMMTKYFDEPLRLNLERLMRDNGIKIKTNVEVVSVDRHGKQIMVHFSDGQEELYNVMAIAAGLQPNTAMLSGQVEMDRYGAALVNDVMQSSQSDVYVVGDAGVIQSDFGRYAPLLSTAIKMGKVAGYQLAGISDIKLKPHLITMGFEVFGRMYSKTGQTLKQLQQANLPHSKVLTLQAQSTINQVGSQKTVKLGIVFDLKSGRIYGAQIASDDIATTELINVFSQVITEQSTVTELAVYETFFEAEMNLPYALINRIGELAMLEQEKYLTDSALVSEELISEYID</sequence>
<dbReference type="PRINTS" id="PR00368">
    <property type="entry name" value="FADPNR"/>
</dbReference>
<keyword evidence="4" id="KW-0560">Oxidoreductase</keyword>
<dbReference type="Pfam" id="PF07992">
    <property type="entry name" value="Pyr_redox_2"/>
    <property type="match status" value="1"/>
</dbReference>
<comment type="cofactor">
    <cofactor evidence="1">
        <name>FAD</name>
        <dbReference type="ChEBI" id="CHEBI:57692"/>
    </cofactor>
</comment>
<proteinExistence type="predicted"/>